<comment type="caution">
    <text evidence="1">The sequence shown here is derived from an EMBL/GenBank/DDBJ whole genome shotgun (WGS) entry which is preliminary data.</text>
</comment>
<dbReference type="AlphaFoldDB" id="J9EXM9"/>
<gene>
    <name evidence="1" type="ORF">WUBG_07154</name>
</gene>
<organism evidence="1 2">
    <name type="scientific">Wuchereria bancrofti</name>
    <dbReference type="NCBI Taxonomy" id="6293"/>
    <lineage>
        <taxon>Eukaryota</taxon>
        <taxon>Metazoa</taxon>
        <taxon>Ecdysozoa</taxon>
        <taxon>Nematoda</taxon>
        <taxon>Chromadorea</taxon>
        <taxon>Rhabditida</taxon>
        <taxon>Spirurina</taxon>
        <taxon>Spiruromorpha</taxon>
        <taxon>Filarioidea</taxon>
        <taxon>Onchocercidae</taxon>
        <taxon>Wuchereria</taxon>
    </lineage>
</organism>
<dbReference type="Proteomes" id="UP000004810">
    <property type="component" value="Unassembled WGS sequence"/>
</dbReference>
<sequence>ITFRKESAKKCRLMNLDPWNPEILPYLHPDRDPLKGCNVTRVMHTELKKWLNSNA</sequence>
<dbReference type="EMBL" id="ADBV01003251">
    <property type="protein sequence ID" value="EJW81937.1"/>
    <property type="molecule type" value="Genomic_DNA"/>
</dbReference>
<name>J9EXM9_WUCBA</name>
<proteinExistence type="predicted"/>
<evidence type="ECO:0000313" key="2">
    <source>
        <dbReference type="Proteomes" id="UP000004810"/>
    </source>
</evidence>
<reference evidence="2" key="1">
    <citation type="submission" date="2012-08" db="EMBL/GenBank/DDBJ databases">
        <title>The Genome Sequence of Wuchereria bancrofti.</title>
        <authorList>
            <person name="Nutman T.B."/>
            <person name="Fink D.L."/>
            <person name="Russ C."/>
            <person name="Young S."/>
            <person name="Zeng Q."/>
            <person name="Koehrsen M."/>
            <person name="Alvarado L."/>
            <person name="Berlin A."/>
            <person name="Chapman S.B."/>
            <person name="Chen Z."/>
            <person name="Freedman E."/>
            <person name="Gellesch M."/>
            <person name="Goldberg J."/>
            <person name="Griggs A."/>
            <person name="Gujja S."/>
            <person name="Heilman E.R."/>
            <person name="Heiman D."/>
            <person name="Hepburn T."/>
            <person name="Howarth C."/>
            <person name="Jen D."/>
            <person name="Larson L."/>
            <person name="Lewis B."/>
            <person name="Mehta T."/>
            <person name="Park D."/>
            <person name="Pearson M."/>
            <person name="Roberts A."/>
            <person name="Saif S."/>
            <person name="Shea T."/>
            <person name="Shenoy N."/>
            <person name="Sisk P."/>
            <person name="Stolte C."/>
            <person name="Sykes S."/>
            <person name="Walk T."/>
            <person name="White J."/>
            <person name="Yandava C."/>
            <person name="Haas B."/>
            <person name="Henn M.R."/>
            <person name="Nusbaum C."/>
            <person name="Birren B."/>
        </authorList>
    </citation>
    <scope>NUCLEOTIDE SEQUENCE [LARGE SCALE GENOMIC DNA]</scope>
    <source>
        <strain evidence="2">NA</strain>
    </source>
</reference>
<feature type="non-terminal residue" evidence="1">
    <location>
        <position position="1"/>
    </location>
</feature>
<evidence type="ECO:0000313" key="1">
    <source>
        <dbReference type="EMBL" id="EJW81937.1"/>
    </source>
</evidence>
<protein>
    <submittedName>
        <fullName evidence="1">Uncharacterized protein</fullName>
    </submittedName>
</protein>
<accession>J9EXM9</accession>